<sequence>MSRFDDENDGDDFDSPEETDAVIRDLRAKVVRLEAQLDQLAATVRELRAESLTTAALKAEIEAAAKLLRARQRRNTKLLLVAWLMAVASLSLSLYTYFVG</sequence>
<evidence type="ECO:0000256" key="1">
    <source>
        <dbReference type="SAM" id="Coils"/>
    </source>
</evidence>
<dbReference type="EMBL" id="JAXBLV010000110">
    <property type="protein sequence ID" value="MDY3559348.1"/>
    <property type="molecule type" value="Genomic_DNA"/>
</dbReference>
<keyword evidence="1" id="KW-0175">Coiled coil</keyword>
<keyword evidence="2" id="KW-1133">Transmembrane helix</keyword>
<keyword evidence="4" id="KW-1185">Reference proteome</keyword>
<dbReference type="Proteomes" id="UP001272242">
    <property type="component" value="Unassembled WGS sequence"/>
</dbReference>
<protein>
    <recommendedName>
        <fullName evidence="5">DUF3618 domain-containing protein</fullName>
    </recommendedName>
</protein>
<name>A0ABU5EZX9_9BACT</name>
<evidence type="ECO:0000313" key="3">
    <source>
        <dbReference type="EMBL" id="MDY3559348.1"/>
    </source>
</evidence>
<proteinExistence type="predicted"/>
<accession>A0ABU5EZX9</accession>
<evidence type="ECO:0008006" key="5">
    <source>
        <dbReference type="Google" id="ProtNLM"/>
    </source>
</evidence>
<gene>
    <name evidence="3" type="ORF">R5W23_000340</name>
</gene>
<evidence type="ECO:0000313" key="4">
    <source>
        <dbReference type="Proteomes" id="UP001272242"/>
    </source>
</evidence>
<keyword evidence="2" id="KW-0472">Membrane</keyword>
<feature type="coiled-coil region" evidence="1">
    <location>
        <begin position="23"/>
        <end position="50"/>
    </location>
</feature>
<organism evidence="3 4">
    <name type="scientific">Gemmata algarum</name>
    <dbReference type="NCBI Taxonomy" id="2975278"/>
    <lineage>
        <taxon>Bacteria</taxon>
        <taxon>Pseudomonadati</taxon>
        <taxon>Planctomycetota</taxon>
        <taxon>Planctomycetia</taxon>
        <taxon>Gemmatales</taxon>
        <taxon>Gemmataceae</taxon>
        <taxon>Gemmata</taxon>
    </lineage>
</organism>
<reference evidence="4" key="1">
    <citation type="journal article" date="2023" name="Mar. Drugs">
        <title>Gemmata algarum, a Novel Planctomycete Isolated from an Algal Mat, Displays Antimicrobial Activity.</title>
        <authorList>
            <person name="Kumar G."/>
            <person name="Kallscheuer N."/>
            <person name="Kashif M."/>
            <person name="Ahamad S."/>
            <person name="Jagadeeshwari U."/>
            <person name="Pannikurungottu S."/>
            <person name="Haufschild T."/>
            <person name="Kabuu M."/>
            <person name="Sasikala C."/>
            <person name="Jogler C."/>
            <person name="Ramana C."/>
        </authorList>
    </citation>
    <scope>NUCLEOTIDE SEQUENCE [LARGE SCALE GENOMIC DNA]</scope>
    <source>
        <strain evidence="4">JC673</strain>
    </source>
</reference>
<keyword evidence="2" id="KW-0812">Transmembrane</keyword>
<feature type="transmembrane region" description="Helical" evidence="2">
    <location>
        <begin position="78"/>
        <end position="98"/>
    </location>
</feature>
<comment type="caution">
    <text evidence="3">The sequence shown here is derived from an EMBL/GenBank/DDBJ whole genome shotgun (WGS) entry which is preliminary data.</text>
</comment>
<dbReference type="RefSeq" id="WP_320686127.1">
    <property type="nucleotide sequence ID" value="NZ_JAXBLV010000110.1"/>
</dbReference>
<evidence type="ECO:0000256" key="2">
    <source>
        <dbReference type="SAM" id="Phobius"/>
    </source>
</evidence>